<protein>
    <recommendedName>
        <fullName evidence="6">Pentatricopeptide repeat-containing protein</fullName>
    </recommendedName>
</protein>
<dbReference type="PANTHER" id="PTHR47926">
    <property type="entry name" value="PENTATRICOPEPTIDE REPEAT-CONTAINING PROTEIN"/>
    <property type="match status" value="1"/>
</dbReference>
<keyword evidence="5" id="KW-1185">Reference proteome</keyword>
<dbReference type="InterPro" id="IPR002885">
    <property type="entry name" value="PPR_rpt"/>
</dbReference>
<dbReference type="InterPro" id="IPR046960">
    <property type="entry name" value="PPR_At4g14850-like_plant"/>
</dbReference>
<dbReference type="OrthoDB" id="1877720at2759"/>
<dbReference type="GO" id="GO:0003723">
    <property type="term" value="F:RNA binding"/>
    <property type="evidence" value="ECO:0007669"/>
    <property type="project" value="InterPro"/>
</dbReference>
<reference evidence="4" key="1">
    <citation type="submission" date="2017-07" db="EMBL/GenBank/DDBJ databases">
        <title>Taro Niue Genome Assembly and Annotation.</title>
        <authorList>
            <person name="Atibalentja N."/>
            <person name="Keating K."/>
            <person name="Fields C.J."/>
        </authorList>
    </citation>
    <scope>NUCLEOTIDE SEQUENCE</scope>
    <source>
        <strain evidence="4">Niue_2</strain>
        <tissue evidence="4">Leaf</tissue>
    </source>
</reference>
<feature type="region of interest" description="Disordered" evidence="3">
    <location>
        <begin position="434"/>
        <end position="454"/>
    </location>
</feature>
<evidence type="ECO:0000256" key="2">
    <source>
        <dbReference type="PROSITE-ProRule" id="PRU00708"/>
    </source>
</evidence>
<evidence type="ECO:0000313" key="5">
    <source>
        <dbReference type="Proteomes" id="UP000652761"/>
    </source>
</evidence>
<dbReference type="PROSITE" id="PS51375">
    <property type="entry name" value="PPR"/>
    <property type="match status" value="1"/>
</dbReference>
<feature type="repeat" description="PPR" evidence="2">
    <location>
        <begin position="227"/>
        <end position="261"/>
    </location>
</feature>
<feature type="compositionally biased region" description="Polar residues" evidence="3">
    <location>
        <begin position="434"/>
        <end position="446"/>
    </location>
</feature>
<dbReference type="InterPro" id="IPR011990">
    <property type="entry name" value="TPR-like_helical_dom_sf"/>
</dbReference>
<comment type="caution">
    <text evidence="4">The sequence shown here is derived from an EMBL/GenBank/DDBJ whole genome shotgun (WGS) entry which is preliminary data.</text>
</comment>
<sequence>MEHCLPRQRHSAAATTAHPFLSTTNTTTAAATISCASSSSLVLQHHPSGAAAQTSQRILHLLDTCCSSPSRLRQIQAHILLHGLHRSTWVASAFIGACKNLHLIPSALLFFRHIPGNPHVYVCNSLLRALVHPPPPSRAWSWSSTSFVVYAYMLSHAVRPNNYTFPLVLKSLSDLRLPRQGRSVHSHVVSTGHAGDIYVRNSLLNLYSSCGEMNTCQQLFDEMRLRDPVSWTTVIEGYRKAGRLDEALITFERMQISGTAPNQVTMVNALAACAGHAGLVDAGRRIFHRLLDGRYGFAPGIKHYGCMVDMLGRAGLLEEAVKCVEQMPLEPNEVVYGSLLGAQALRDGVSNNNHNRSWSEPAAARKLVELAPHNGAHYVLLSNLYASTGRWNLVEEVRKLMTVRQQANKEPPCWVAGSFLQRGDKILSEGFEVNTPTKTNSSNARSYNRAEPSEGMNFENANDVMTF</sequence>
<dbReference type="PROSITE" id="PS51257">
    <property type="entry name" value="PROKAR_LIPOPROTEIN"/>
    <property type="match status" value="1"/>
</dbReference>
<name>A0A843XFH5_COLES</name>
<dbReference type="Pfam" id="PF20431">
    <property type="entry name" value="E_motif"/>
    <property type="match status" value="1"/>
</dbReference>
<evidence type="ECO:0000313" key="4">
    <source>
        <dbReference type="EMBL" id="MQM18268.1"/>
    </source>
</evidence>
<dbReference type="Pfam" id="PF13041">
    <property type="entry name" value="PPR_2"/>
    <property type="match status" value="1"/>
</dbReference>
<dbReference type="PANTHER" id="PTHR47926:SF382">
    <property type="entry name" value="PENTACOTRIPEPTIDE-REPEAT REGION OF PRORP DOMAIN-CONTAINING PROTEIN"/>
    <property type="match status" value="1"/>
</dbReference>
<dbReference type="GO" id="GO:0009451">
    <property type="term" value="P:RNA modification"/>
    <property type="evidence" value="ECO:0007669"/>
    <property type="project" value="InterPro"/>
</dbReference>
<dbReference type="Proteomes" id="UP000652761">
    <property type="component" value="Unassembled WGS sequence"/>
</dbReference>
<dbReference type="EMBL" id="NMUH01008071">
    <property type="protein sequence ID" value="MQM18268.1"/>
    <property type="molecule type" value="Genomic_DNA"/>
</dbReference>
<dbReference type="AlphaFoldDB" id="A0A843XFH5"/>
<proteinExistence type="predicted"/>
<dbReference type="NCBIfam" id="TIGR00756">
    <property type="entry name" value="PPR"/>
    <property type="match status" value="2"/>
</dbReference>
<organism evidence="4 5">
    <name type="scientific">Colocasia esculenta</name>
    <name type="common">Wild taro</name>
    <name type="synonym">Arum esculentum</name>
    <dbReference type="NCBI Taxonomy" id="4460"/>
    <lineage>
        <taxon>Eukaryota</taxon>
        <taxon>Viridiplantae</taxon>
        <taxon>Streptophyta</taxon>
        <taxon>Embryophyta</taxon>
        <taxon>Tracheophyta</taxon>
        <taxon>Spermatophyta</taxon>
        <taxon>Magnoliopsida</taxon>
        <taxon>Liliopsida</taxon>
        <taxon>Araceae</taxon>
        <taxon>Aroideae</taxon>
        <taxon>Colocasieae</taxon>
        <taxon>Colocasia</taxon>
    </lineage>
</organism>
<gene>
    <name evidence="4" type="ORF">Taro_051255</name>
</gene>
<accession>A0A843XFH5</accession>
<evidence type="ECO:0000256" key="3">
    <source>
        <dbReference type="SAM" id="MobiDB-lite"/>
    </source>
</evidence>
<evidence type="ECO:0008006" key="6">
    <source>
        <dbReference type="Google" id="ProtNLM"/>
    </source>
</evidence>
<dbReference type="Pfam" id="PF01535">
    <property type="entry name" value="PPR"/>
    <property type="match status" value="2"/>
</dbReference>
<dbReference type="Gene3D" id="1.25.40.10">
    <property type="entry name" value="Tetratricopeptide repeat domain"/>
    <property type="match status" value="2"/>
</dbReference>
<evidence type="ECO:0000256" key="1">
    <source>
        <dbReference type="ARBA" id="ARBA00022737"/>
    </source>
</evidence>
<dbReference type="InterPro" id="IPR046848">
    <property type="entry name" value="E_motif"/>
</dbReference>
<dbReference type="FunFam" id="1.25.40.10:FF:000090">
    <property type="entry name" value="Pentatricopeptide repeat-containing protein, chloroplastic"/>
    <property type="match status" value="1"/>
</dbReference>
<keyword evidence="1" id="KW-0677">Repeat</keyword>